<keyword evidence="2" id="KW-1185">Reference proteome</keyword>
<sequence>MIDMGERLSGPLPGPTILLFGPLALSFDEAAFAQVRKTVVENDEFRWILNTISEFPQIWKSLTASVSSLQTASGLKQLEDLADAFRTGRQLETPFPLPNKLLIPLVIVSHLTQYATFVRNNTEGEQVDPFSSAKLDKETLGLCTGLLSAFAVSSAGSSKQFEKYGAVAVRLAMLIGTVVDAQDEATEPSKSLSAAWSSAESGEELQRIVKSFPETYVSVNYDENRATVTTKASAISKLQQQLRGAGLIASEVGLYGRFHADVNVEKLGSLLQFVDKHSELQFPDASSGLVIPTRSNRGGDLITEGKLHHAALKSILAEPPQWFQTVSVVRDATLKNKDSCILSFGPERAVPPSLLRGLNPQVFHVAELDGMTSRFEAFSQKDLRTFSDNDVAVVGMSVKVAGAETLDDFWDLLVAAKSQHREVPKERFGFETAFRDVDPKRKWFGNFIESYDKFDHKFFKKSPRESATMDPQQRQFLQCAYQAVEQSGYFHSANPDSRVGSFVGVCSRDYDCNIACHAANAFSATGNLQSFIAGKVSHYFGWTGPGLTIDTACSSSAVAIHQACRAIITGECTAALAGGTNVVTNPLWFQNLAGASFLSTTGQCKPFDAKADGYCRGEGVAAVFLKKLSAAVADGDQILGVVAATGVQQNENCTPIFVPNAPSLADLFRGVTKQARLKPAQISVVEAHGTGTGVGDPAEYDGLRRVLGGQASGRDKNLMFGSVKGLVGHTEATSGVVSMIKVMLMIQKGMIPPQPSHTSINPAIGATPADKMAIPLSLQRWDADFRAALINNYGASGSNASMILTQSPFVDTKAIQETSAAPASGKFPFWFAGFDDQSLRRYAKVFRKFLGNKSYSATNLSLPNISFNLARQSNRSLEKAVQFSVRSVEELDQKLAAFEKGDANVAAIARPESKPVVLCFGGQVSTFIGLDQGIYQRVAVLRKYLNNVDAIARSLGARSIFPGIFESTPVKDTVQLQTMLFAIQYSSARSWIESGIKPVAVVGHSFGELTALAISGVLSLEDAVKLVVNRATLVRDAWGSEKGAMFAVEGDLADVEKILVESNSKVPREEPASIACYNSSRSFTLAGSTATIDAVAATVPSTMRSKRLNVTNSFHCALVDPLVEALEQVGRTLIFRKPTIPVERASEFPIEEKHNAKFIADHMRSPVYFYHAMQRLSKQYPSAVFLEAGSNSTITNMASRALGSPSSSHFQAINITNSEKAWDNLVDATLSLWKAGTSVQHWAHQAAQTKEHSPLLLPPYQFEQSSHWLDYKVPSKVAALPPAQKTGKEEERMPEGLLTFVGYQDSKKRLAKFRINTMIPKYERLIVGHVIAQTASICPATVQLDLVIEAVRGLRPDLAAAKLEPQVHVVENQSPICVNSARGVWIELEEDATGKNPSWNFQVFSTEMPSGTSKTLHTTGKIVFYSTEDLTTKLEFARLERLIGHARCVELLQSGDVDEILSNRNIYKIFSEVVDYGEDYRGLKKLVGCGNQSAGLVVKKYNPDTWLDAHLADSFCQVGGIFVNCMTDRPASDMYIANGIEQWIRSPKLRPGDARPDSFHVLATHHPSDKQYLTDVFVFHPDTGALLEAILGISYVKIPKASMSKLLSRLTVGGAAIASPSEPAKVALFEAAPTEIVPPQPFSTKTPKTPKTPKALKAPKVKKQAPKNDVAPKVKEILAELSGLELDEIKDDSQLADLGIDSLMGMEMAHEIESAFKITLPESELMEIVDMPSLMKCVQKAVGGEAASSDEASEQSEDDASSVSDDRSDSLSESSGHPTGLTTPAADFDKDPYDTLSACDEELKLPFATVMEAFNETKALTDDKIAEYGQANYFDTVMPLQTDMCVALTLEAFDKLGHRFREAKAGDKFPRIPHPKEHTRLVDYLYQMLEKESHIINYNGDSVTRTAVAAPTKSSKEILQDLLSRFPDQTTADKLTFYTGSSLAEVLKGETDGIKLIFGTPEGRDLVSGLYAEWPINRLFYKQMEDFLARLVSKLDMSEGPLKILEMGAGTGGTTKWLVPLLASLNVPVEYTFTDLAPSFVAAARKKFKHHPFMKFRTHDIEKAPADELIGTQHIVVASNAVHATHSLRVSGSNIRKALRPDGFLMMLEMTGTLYWVDMIFGLFEGWWFFDDGRTHAVTHELRWEKELQAVGYGHVDWTDGARPENKCEKLIIAMASGERCERLQISSSSLPMKSLSADLAARQTVVDRYVRDLTEGFSAGLENISWSGKMNANENVVLVTGATGSLGSHVIAQLAELPDVTRVVCLNRRSRTDPKERQKQALVKKGISLSEVASSKLSVFETDMSKPYLGLPVEDYETLVDSVTHIIHNAWLMNAKWPLRNFETQFQIMKNLLHLSRDISNRRAPGTKVTFQFISSIATVGHRPIWSGEPMVPEERMTIESVLPTGYGDAKYICELMLDETLHKHPDRFRTMVVRPGQIAGSSTSGYWNPMEHLSFLIKSSQTLKALPDFEGLLSWTPVDEVAGTLVDLVFLPEDKTHYPIYHVDNPVRQPWKEMIPVLAGALDISPQGIIPFQDWVQRVRDHPRQVEGPEGENPAILLIDFLDDNFLRMSCGGLLLDTIKVREHSKTLANSGPVSERVFDSIFLDVPMSRVKFNVKSEYAYVQNFKVLQSQFLRPTLSTVVLYLMAKTISMIYVYGIVEYRFQYTDLVSFHTDTFTKHHIDKPIPVEALTKCKMQDNLEFLQWTKRFWDQYYPGGDYDGVGRRKGAPVGNSGPAPRATGGAGSAAARRGGTTPTAGPRVAKAGGGAASAVLMQENATLKETVVGLERERDFYFSKLRDIELLIQQAVEEDPEIEKQEDGLIKSIQTILYSTEEGFEIPAEGEALDDQETF</sequence>
<evidence type="ECO:0000313" key="1">
    <source>
        <dbReference type="EMBL" id="KAI4863968.1"/>
    </source>
</evidence>
<name>A0ACB9YYD2_9PEZI</name>
<dbReference type="Proteomes" id="UP001497700">
    <property type="component" value="Unassembled WGS sequence"/>
</dbReference>
<organism evidence="1 2">
    <name type="scientific">Hypoxylon rubiginosum</name>
    <dbReference type="NCBI Taxonomy" id="110542"/>
    <lineage>
        <taxon>Eukaryota</taxon>
        <taxon>Fungi</taxon>
        <taxon>Dikarya</taxon>
        <taxon>Ascomycota</taxon>
        <taxon>Pezizomycotina</taxon>
        <taxon>Sordariomycetes</taxon>
        <taxon>Xylariomycetidae</taxon>
        <taxon>Xylariales</taxon>
        <taxon>Hypoxylaceae</taxon>
        <taxon>Hypoxylon</taxon>
    </lineage>
</organism>
<gene>
    <name evidence="1" type="ORF">F4820DRAFT_449507</name>
</gene>
<dbReference type="EMBL" id="MU393494">
    <property type="protein sequence ID" value="KAI4863968.1"/>
    <property type="molecule type" value="Genomic_DNA"/>
</dbReference>
<accession>A0ACB9YYD2</accession>
<evidence type="ECO:0000313" key="2">
    <source>
        <dbReference type="Proteomes" id="UP001497700"/>
    </source>
</evidence>
<comment type="caution">
    <text evidence="1">The sequence shown here is derived from an EMBL/GenBank/DDBJ whole genome shotgun (WGS) entry which is preliminary data.</text>
</comment>
<protein>
    <submittedName>
        <fullName evidence="1">Uncharacterized protein</fullName>
    </submittedName>
</protein>
<proteinExistence type="predicted"/>
<reference evidence="1 2" key="1">
    <citation type="journal article" date="2022" name="New Phytol.">
        <title>Ecological generalism drives hyperdiversity of secondary metabolite gene clusters in xylarialean endophytes.</title>
        <authorList>
            <person name="Franco M.E.E."/>
            <person name="Wisecaver J.H."/>
            <person name="Arnold A.E."/>
            <person name="Ju Y.M."/>
            <person name="Slot J.C."/>
            <person name="Ahrendt S."/>
            <person name="Moore L.P."/>
            <person name="Eastman K.E."/>
            <person name="Scott K."/>
            <person name="Konkel Z."/>
            <person name="Mondo S.J."/>
            <person name="Kuo A."/>
            <person name="Hayes R.D."/>
            <person name="Haridas S."/>
            <person name="Andreopoulos B."/>
            <person name="Riley R."/>
            <person name="LaButti K."/>
            <person name="Pangilinan J."/>
            <person name="Lipzen A."/>
            <person name="Amirebrahimi M."/>
            <person name="Yan J."/>
            <person name="Adam C."/>
            <person name="Keymanesh K."/>
            <person name="Ng V."/>
            <person name="Louie K."/>
            <person name="Northen T."/>
            <person name="Drula E."/>
            <person name="Henrissat B."/>
            <person name="Hsieh H.M."/>
            <person name="Youens-Clark K."/>
            <person name="Lutzoni F."/>
            <person name="Miadlikowska J."/>
            <person name="Eastwood D.C."/>
            <person name="Hamelin R.C."/>
            <person name="Grigoriev I.V."/>
            <person name="U'Ren J.M."/>
        </authorList>
    </citation>
    <scope>NUCLEOTIDE SEQUENCE [LARGE SCALE GENOMIC DNA]</scope>
    <source>
        <strain evidence="1 2">CBS 119005</strain>
    </source>
</reference>